<dbReference type="Pfam" id="PF19053">
    <property type="entry name" value="EccD"/>
    <property type="match status" value="1"/>
</dbReference>
<keyword evidence="1" id="KW-0812">Transmembrane</keyword>
<dbReference type="AlphaFoldDB" id="A0A1I1PUW2"/>
<keyword evidence="4" id="KW-1185">Reference proteome</keyword>
<feature type="transmembrane region" description="Helical" evidence="1">
    <location>
        <begin position="93"/>
        <end position="112"/>
    </location>
</feature>
<sequence length="155" mass="15548">MARIDAARRLLSGMTAGSHLVAAGAALVLFAAAGLWAGVLGGTLTVLMLLRARLFKESAQVATALGAALPAAAGAAVYTVTDRAGQTAPLLGVTLPAALAIALAAGGVALAAGRFRASPRLVRALDVLETTLLVAVVPLVLAVWEVYGTLLDLRV</sequence>
<feature type="transmembrane region" description="Helical" evidence="1">
    <location>
        <begin position="20"/>
        <end position="49"/>
    </location>
</feature>
<proteinExistence type="predicted"/>
<accession>A0A1I1PUW2</accession>
<keyword evidence="1" id="KW-1133">Transmembrane helix</keyword>
<evidence type="ECO:0000259" key="2">
    <source>
        <dbReference type="Pfam" id="PF19053"/>
    </source>
</evidence>
<evidence type="ECO:0000256" key="1">
    <source>
        <dbReference type="SAM" id="Phobius"/>
    </source>
</evidence>
<protein>
    <recommendedName>
        <fullName evidence="2">EccD-like transmembrane domain-containing protein</fullName>
    </recommendedName>
</protein>
<dbReference type="InterPro" id="IPR044049">
    <property type="entry name" value="EccD_transm"/>
</dbReference>
<dbReference type="STRING" id="910347.SAMN05421773_109214"/>
<reference evidence="3 4" key="1">
    <citation type="submission" date="2016-10" db="EMBL/GenBank/DDBJ databases">
        <authorList>
            <person name="de Groot N.N."/>
        </authorList>
    </citation>
    <scope>NUCLEOTIDE SEQUENCE [LARGE SCALE GENOMIC DNA]</scope>
    <source>
        <strain evidence="3 4">CGMCC 4.5739</strain>
    </source>
</reference>
<gene>
    <name evidence="3" type="ORF">SAMN05421773_109214</name>
</gene>
<organism evidence="3 4">
    <name type="scientific">Streptomyces aidingensis</name>
    <dbReference type="NCBI Taxonomy" id="910347"/>
    <lineage>
        <taxon>Bacteria</taxon>
        <taxon>Bacillati</taxon>
        <taxon>Actinomycetota</taxon>
        <taxon>Actinomycetes</taxon>
        <taxon>Kitasatosporales</taxon>
        <taxon>Streptomycetaceae</taxon>
        <taxon>Streptomyces</taxon>
    </lineage>
</organism>
<feature type="domain" description="EccD-like transmembrane" evidence="2">
    <location>
        <begin position="2"/>
        <end position="152"/>
    </location>
</feature>
<dbReference type="Proteomes" id="UP000199207">
    <property type="component" value="Unassembled WGS sequence"/>
</dbReference>
<evidence type="ECO:0000313" key="4">
    <source>
        <dbReference type="Proteomes" id="UP000199207"/>
    </source>
</evidence>
<evidence type="ECO:0000313" key="3">
    <source>
        <dbReference type="EMBL" id="SFD09680.1"/>
    </source>
</evidence>
<feature type="transmembrane region" description="Helical" evidence="1">
    <location>
        <begin position="124"/>
        <end position="144"/>
    </location>
</feature>
<keyword evidence="1" id="KW-0472">Membrane</keyword>
<feature type="transmembrane region" description="Helical" evidence="1">
    <location>
        <begin position="61"/>
        <end position="81"/>
    </location>
</feature>
<dbReference type="EMBL" id="FOLM01000009">
    <property type="protein sequence ID" value="SFD09680.1"/>
    <property type="molecule type" value="Genomic_DNA"/>
</dbReference>
<name>A0A1I1PUW2_9ACTN</name>